<dbReference type="PROSITE" id="PS51257">
    <property type="entry name" value="PROKAR_LIPOPROTEIN"/>
    <property type="match status" value="1"/>
</dbReference>
<protein>
    <recommendedName>
        <fullName evidence="3">Lipoprotein</fullName>
    </recommendedName>
</protein>
<dbReference type="RefSeq" id="WP_379993389.1">
    <property type="nucleotide sequence ID" value="NZ_JBHSGN010000005.1"/>
</dbReference>
<comment type="caution">
    <text evidence="1">The sequence shown here is derived from an EMBL/GenBank/DDBJ whole genome shotgun (WGS) entry which is preliminary data.</text>
</comment>
<evidence type="ECO:0000313" key="2">
    <source>
        <dbReference type="Proteomes" id="UP001596023"/>
    </source>
</evidence>
<gene>
    <name evidence="1" type="ORF">ACFO6W_00730</name>
</gene>
<name>A0ABV9KQX3_9BACT</name>
<evidence type="ECO:0008006" key="3">
    <source>
        <dbReference type="Google" id="ProtNLM"/>
    </source>
</evidence>
<dbReference type="Proteomes" id="UP001596023">
    <property type="component" value="Unassembled WGS sequence"/>
</dbReference>
<sequence length="77" mass="9098">MKNAFIILLSFLLFGCITKKENYLIILEPDQAHVQPKNERETIPINRFEKQFYKADSVFMSKLRKASKEAREATNKY</sequence>
<proteinExistence type="predicted"/>
<accession>A0ABV9KQX3</accession>
<keyword evidence="2" id="KW-1185">Reference proteome</keyword>
<reference evidence="2" key="1">
    <citation type="journal article" date="2019" name="Int. J. Syst. Evol. Microbiol.">
        <title>The Global Catalogue of Microorganisms (GCM) 10K type strain sequencing project: providing services to taxonomists for standard genome sequencing and annotation.</title>
        <authorList>
            <consortium name="The Broad Institute Genomics Platform"/>
            <consortium name="The Broad Institute Genome Sequencing Center for Infectious Disease"/>
            <person name="Wu L."/>
            <person name="Ma J."/>
        </authorList>
    </citation>
    <scope>NUCLEOTIDE SEQUENCE [LARGE SCALE GENOMIC DNA]</scope>
    <source>
        <strain evidence="2">CCUG 66188</strain>
    </source>
</reference>
<organism evidence="1 2">
    <name type="scientific">Dysgonomonas termitidis</name>
    <dbReference type="NCBI Taxonomy" id="1516126"/>
    <lineage>
        <taxon>Bacteria</taxon>
        <taxon>Pseudomonadati</taxon>
        <taxon>Bacteroidota</taxon>
        <taxon>Bacteroidia</taxon>
        <taxon>Bacteroidales</taxon>
        <taxon>Dysgonomonadaceae</taxon>
        <taxon>Dysgonomonas</taxon>
    </lineage>
</organism>
<dbReference type="EMBL" id="JBHSGN010000005">
    <property type="protein sequence ID" value="MFC4672209.1"/>
    <property type="molecule type" value="Genomic_DNA"/>
</dbReference>
<evidence type="ECO:0000313" key="1">
    <source>
        <dbReference type="EMBL" id="MFC4672209.1"/>
    </source>
</evidence>